<comment type="similarity">
    <text evidence="4">Belongs to the PEP-utilizing enzyme family.</text>
</comment>
<keyword evidence="9" id="KW-0547">Nucleotide-binding</keyword>
<keyword evidence="10 17" id="KW-0418">Kinase</keyword>
<evidence type="ECO:0000256" key="13">
    <source>
        <dbReference type="ARBA" id="ARBA00033470"/>
    </source>
</evidence>
<comment type="function">
    <text evidence="2">Catalyzes the phosphorylation of pyruvate to phosphoenolpyruvate.</text>
</comment>
<dbReference type="RefSeq" id="WP_015774221.1">
    <property type="nucleotide sequence ID" value="NC_013173.1"/>
</dbReference>
<dbReference type="GO" id="GO:0008986">
    <property type="term" value="F:pyruvate, water dikinase activity"/>
    <property type="evidence" value="ECO:0007669"/>
    <property type="project" value="UniProtKB-EC"/>
</dbReference>
<evidence type="ECO:0000313" key="18">
    <source>
        <dbReference type="Proteomes" id="UP000002216"/>
    </source>
</evidence>
<dbReference type="eggNOG" id="COG0574">
    <property type="taxonomic scope" value="Bacteria"/>
</dbReference>
<dbReference type="InterPro" id="IPR036637">
    <property type="entry name" value="Phosphohistidine_dom_sf"/>
</dbReference>
<keyword evidence="7" id="KW-0808">Transferase</keyword>
<dbReference type="InterPro" id="IPR013815">
    <property type="entry name" value="ATP_grasp_subdomain_1"/>
</dbReference>
<feature type="domain" description="PEP-utilising enzyme mobile" evidence="15">
    <location>
        <begin position="477"/>
        <end position="546"/>
    </location>
</feature>
<dbReference type="HOGENOM" id="CLU_011040_0_0_7"/>
<feature type="domain" description="Pyruvate phosphate dikinase AMP/ATP-binding" evidence="16">
    <location>
        <begin position="127"/>
        <end position="432"/>
    </location>
</feature>
<keyword evidence="11" id="KW-0067">ATP-binding</keyword>
<evidence type="ECO:0000256" key="11">
    <source>
        <dbReference type="ARBA" id="ARBA00022840"/>
    </source>
</evidence>
<name>C7LNG1_DESBD</name>
<dbReference type="InterPro" id="IPR006319">
    <property type="entry name" value="PEP_synth"/>
</dbReference>
<dbReference type="GO" id="GO:0006094">
    <property type="term" value="P:gluconeogenesis"/>
    <property type="evidence" value="ECO:0007669"/>
    <property type="project" value="UniProtKB-UniPathway"/>
</dbReference>
<comment type="pathway">
    <text evidence="3">Carbohydrate biosynthesis; gluconeogenesis.</text>
</comment>
<dbReference type="GO" id="GO:0046872">
    <property type="term" value="F:metal ion binding"/>
    <property type="evidence" value="ECO:0007669"/>
    <property type="project" value="UniProtKB-KW"/>
</dbReference>
<evidence type="ECO:0000313" key="17">
    <source>
        <dbReference type="EMBL" id="ACU90130.1"/>
    </source>
</evidence>
<dbReference type="EMBL" id="CP001629">
    <property type="protein sequence ID" value="ACU90130.1"/>
    <property type="molecule type" value="Genomic_DNA"/>
</dbReference>
<dbReference type="InterPro" id="IPR008279">
    <property type="entry name" value="PEP-util_enz_mobile_dom"/>
</dbReference>
<dbReference type="PANTHER" id="PTHR43030">
    <property type="entry name" value="PHOSPHOENOLPYRUVATE SYNTHASE"/>
    <property type="match status" value="1"/>
</dbReference>
<keyword evidence="12" id="KW-0460">Magnesium</keyword>
<evidence type="ECO:0000256" key="8">
    <source>
        <dbReference type="ARBA" id="ARBA00022723"/>
    </source>
</evidence>
<reference evidence="17 18" key="1">
    <citation type="journal article" date="2009" name="Stand. Genomic Sci.">
        <title>Complete genome sequence of Desulfomicrobium baculatum type strain (X).</title>
        <authorList>
            <person name="Copeland A."/>
            <person name="Spring S."/>
            <person name="Goker M."/>
            <person name="Schneider S."/>
            <person name="Lapidus A."/>
            <person name="Del Rio T.G."/>
            <person name="Tice H."/>
            <person name="Cheng J.F."/>
            <person name="Chen F."/>
            <person name="Nolan M."/>
            <person name="Bruce D."/>
            <person name="Goodwin L."/>
            <person name="Pitluck S."/>
            <person name="Ivanova N."/>
            <person name="Mavrommatis K."/>
            <person name="Ovchinnikova G."/>
            <person name="Pati A."/>
            <person name="Chen A."/>
            <person name="Palaniappan K."/>
            <person name="Land M."/>
            <person name="Hauser L."/>
            <person name="Chang Y.J."/>
            <person name="Jeffries C.C."/>
            <person name="Meincke L."/>
            <person name="Sims D."/>
            <person name="Brettin T."/>
            <person name="Detter J.C."/>
            <person name="Han C."/>
            <person name="Chain P."/>
            <person name="Bristow J."/>
            <person name="Eisen J.A."/>
            <person name="Markowitz V."/>
            <person name="Hugenholtz P."/>
            <person name="Kyrpides N.C."/>
            <person name="Klenk H.P."/>
            <person name="Lucas S."/>
        </authorList>
    </citation>
    <scope>NUCLEOTIDE SEQUENCE [LARGE SCALE GENOMIC DNA]</scope>
    <source>
        <strain evidence="18">DSM 4028 / VKM B-1378 / X</strain>
    </source>
</reference>
<keyword evidence="17" id="KW-0670">Pyruvate</keyword>
<comment type="catalytic activity">
    <reaction evidence="14">
        <text>pyruvate + ATP + H2O = phosphoenolpyruvate + AMP + phosphate + 2 H(+)</text>
        <dbReference type="Rhea" id="RHEA:11364"/>
        <dbReference type="ChEBI" id="CHEBI:15361"/>
        <dbReference type="ChEBI" id="CHEBI:15377"/>
        <dbReference type="ChEBI" id="CHEBI:15378"/>
        <dbReference type="ChEBI" id="CHEBI:30616"/>
        <dbReference type="ChEBI" id="CHEBI:43474"/>
        <dbReference type="ChEBI" id="CHEBI:58702"/>
        <dbReference type="ChEBI" id="CHEBI:456215"/>
        <dbReference type="EC" id="2.7.9.2"/>
    </reaction>
</comment>
<dbReference type="PANTHER" id="PTHR43030:SF1">
    <property type="entry name" value="PHOSPHOENOLPYRUVATE SYNTHASE"/>
    <property type="match status" value="1"/>
</dbReference>
<dbReference type="SUPFAM" id="SSF52009">
    <property type="entry name" value="Phosphohistidine domain"/>
    <property type="match status" value="1"/>
</dbReference>
<keyword evidence="18" id="KW-1185">Reference proteome</keyword>
<evidence type="ECO:0000256" key="4">
    <source>
        <dbReference type="ARBA" id="ARBA00007837"/>
    </source>
</evidence>
<dbReference type="eggNOG" id="COG3848">
    <property type="taxonomic scope" value="Bacteria"/>
</dbReference>
<evidence type="ECO:0000256" key="12">
    <source>
        <dbReference type="ARBA" id="ARBA00022842"/>
    </source>
</evidence>
<comment type="cofactor">
    <cofactor evidence="1">
        <name>Mg(2+)</name>
        <dbReference type="ChEBI" id="CHEBI:18420"/>
    </cofactor>
</comment>
<sequence length="830" mass="90678">MTERTATKLSGNAPDARQKLEQKYQFFKNLLSRNNIVLEQMTSLERMIHEGGSFTREEAVTLVEAMAEHCRHLAQDVNALCDGQFPELFESIETAAGNALNALNRQRTFDFSTLILPLEEITLEHLEEVGGKAANLGEIRNKIGLPTPSGFAVTASAAALFLEQTDLLDTLRHQLAAMDLSDIAALEKVCAKASERIMTAPLPPALEQGLMDKTREIINRFGPKVRLAVRSSAVCEDSDASFAGQHASVLGAAPATLSRAWSAVVASAFTARAVFYRRTKGYSEQDVMMSVLVLTMIESKASGVLYTIDPNSAHSDDLLLAAAWGLGVSVVDGSMDVDFWRVRREDKQILVTHVADKKSEFVVLAQGGIVSRPVQETLREQPCLTPTQVDILADYALRLEAHYGMPMDIEWALDEKDQLIILQARPLQRADGLNQAECCKLVPGRAPLLFGGQTASPGAASGPVYIVQPDHELSAVPQGAILVARQTSPTYVAAMGKVAGIITDVGSPNGHMASVAREFGIPTLVGAGTGTALLTHGMEITLDATNQVVYAGQVAEILSKRKPVNLMKGSPVYKSLQEAMKFINPLHLVDPQLPEFSAQGCRSLHDIIRFAHEMAMQEMFRLSDGLSPHTGVARELRAVLPFRVLLVDLGGGITSKAASSWVELADLRCAPLIALLQGMGHPRIPKFAGRTQENQPPPTCYAVVSDTYVNLSGRLGNHFATIDSYSGPVINDNYITFSFKGGAAQYEQRVRRTLVLAGILRRQGFRVTQSADSLRAEIRKYDQRRFLERLDMLGRLLAAVRALDWRLDDDSEIARYVDAFMNGDYAFSHQ</sequence>
<evidence type="ECO:0000256" key="6">
    <source>
        <dbReference type="ARBA" id="ARBA00021623"/>
    </source>
</evidence>
<keyword evidence="8" id="KW-0479">Metal-binding</keyword>
<evidence type="ECO:0000256" key="10">
    <source>
        <dbReference type="ARBA" id="ARBA00022777"/>
    </source>
</evidence>
<evidence type="ECO:0000256" key="7">
    <source>
        <dbReference type="ARBA" id="ARBA00022679"/>
    </source>
</evidence>
<dbReference type="Gene3D" id="3.30.1490.20">
    <property type="entry name" value="ATP-grasp fold, A domain"/>
    <property type="match status" value="1"/>
</dbReference>
<dbReference type="UniPathway" id="UPA00138"/>
<dbReference type="Pfam" id="PF01326">
    <property type="entry name" value="PPDK_N"/>
    <property type="match status" value="1"/>
</dbReference>
<dbReference type="KEGG" id="dba:Dbac_2044"/>
<evidence type="ECO:0000256" key="9">
    <source>
        <dbReference type="ARBA" id="ARBA00022741"/>
    </source>
</evidence>
<evidence type="ECO:0000256" key="1">
    <source>
        <dbReference type="ARBA" id="ARBA00001946"/>
    </source>
</evidence>
<organism evidence="17 18">
    <name type="scientific">Desulfomicrobium baculatum (strain DSM 4028 / VKM B-1378 / X)</name>
    <name type="common">Desulfovibrio baculatus</name>
    <dbReference type="NCBI Taxonomy" id="525897"/>
    <lineage>
        <taxon>Bacteria</taxon>
        <taxon>Pseudomonadati</taxon>
        <taxon>Thermodesulfobacteriota</taxon>
        <taxon>Desulfovibrionia</taxon>
        <taxon>Desulfovibrionales</taxon>
        <taxon>Desulfomicrobiaceae</taxon>
        <taxon>Desulfomicrobium</taxon>
    </lineage>
</organism>
<evidence type="ECO:0000259" key="16">
    <source>
        <dbReference type="Pfam" id="PF01326"/>
    </source>
</evidence>
<dbReference type="AlphaFoldDB" id="C7LNG1"/>
<evidence type="ECO:0000256" key="14">
    <source>
        <dbReference type="ARBA" id="ARBA00047700"/>
    </source>
</evidence>
<protein>
    <recommendedName>
        <fullName evidence="6">Phosphoenolpyruvate synthase</fullName>
        <ecNumber evidence="5">2.7.9.2</ecNumber>
    </recommendedName>
    <alternativeName>
        <fullName evidence="13">Pyruvate, water dikinase</fullName>
    </alternativeName>
</protein>
<dbReference type="OrthoDB" id="9760711at2"/>
<dbReference type="SUPFAM" id="SSF56059">
    <property type="entry name" value="Glutathione synthetase ATP-binding domain-like"/>
    <property type="match status" value="1"/>
</dbReference>
<gene>
    <name evidence="17" type="ordered locus">Dbac_2044</name>
</gene>
<dbReference type="GO" id="GO:0005524">
    <property type="term" value="F:ATP binding"/>
    <property type="evidence" value="ECO:0007669"/>
    <property type="project" value="UniProtKB-KW"/>
</dbReference>
<evidence type="ECO:0000256" key="2">
    <source>
        <dbReference type="ARBA" id="ARBA00002988"/>
    </source>
</evidence>
<dbReference type="Gene3D" id="3.50.30.10">
    <property type="entry name" value="Phosphohistidine domain"/>
    <property type="match status" value="1"/>
</dbReference>
<dbReference type="Pfam" id="PF00391">
    <property type="entry name" value="PEP-utilizers"/>
    <property type="match status" value="1"/>
</dbReference>
<dbReference type="Gene3D" id="3.30.470.20">
    <property type="entry name" value="ATP-grasp fold, B domain"/>
    <property type="match status" value="1"/>
</dbReference>
<evidence type="ECO:0000256" key="5">
    <source>
        <dbReference type="ARBA" id="ARBA00011996"/>
    </source>
</evidence>
<evidence type="ECO:0000259" key="15">
    <source>
        <dbReference type="Pfam" id="PF00391"/>
    </source>
</evidence>
<dbReference type="InterPro" id="IPR002192">
    <property type="entry name" value="PPDK_AMP/ATP-bd"/>
</dbReference>
<dbReference type="EC" id="2.7.9.2" evidence="5"/>
<dbReference type="Proteomes" id="UP000002216">
    <property type="component" value="Chromosome"/>
</dbReference>
<dbReference type="STRING" id="525897.Dbac_2044"/>
<proteinExistence type="inferred from homology"/>
<accession>C7LNG1</accession>
<evidence type="ECO:0000256" key="3">
    <source>
        <dbReference type="ARBA" id="ARBA00004742"/>
    </source>
</evidence>